<reference evidence="2" key="1">
    <citation type="submission" date="2016-10" db="EMBL/GenBank/DDBJ databases">
        <authorList>
            <person name="Varghese N."/>
        </authorList>
    </citation>
    <scope>NUCLEOTIDE SEQUENCE [LARGE SCALE GENOMIC DNA]</scope>
    <source>
        <strain evidence="2">GAS106B</strain>
    </source>
</reference>
<dbReference type="RefSeq" id="WP_074773715.1">
    <property type="nucleotide sequence ID" value="NZ_FNKP01000004.1"/>
</dbReference>
<dbReference type="Gene3D" id="3.10.129.10">
    <property type="entry name" value="Hotdog Thioesterase"/>
    <property type="match status" value="1"/>
</dbReference>
<dbReference type="Proteomes" id="UP000183487">
    <property type="component" value="Unassembled WGS sequence"/>
</dbReference>
<dbReference type="AlphaFoldDB" id="A0A1H1JV23"/>
<dbReference type="Pfam" id="PF13279">
    <property type="entry name" value="4HBT_2"/>
    <property type="match status" value="1"/>
</dbReference>
<keyword evidence="1" id="KW-0378">Hydrolase</keyword>
<gene>
    <name evidence="1" type="ORF">SAMN05443245_7287</name>
</gene>
<keyword evidence="2" id="KW-1185">Reference proteome</keyword>
<dbReference type="EMBL" id="FNKP01000004">
    <property type="protein sequence ID" value="SDR53848.1"/>
    <property type="molecule type" value="Genomic_DNA"/>
</dbReference>
<dbReference type="InterPro" id="IPR050563">
    <property type="entry name" value="4-hydroxybenzoyl-CoA_TE"/>
</dbReference>
<dbReference type="PANTHER" id="PTHR31793:SF2">
    <property type="entry name" value="BLR1345 PROTEIN"/>
    <property type="match status" value="1"/>
</dbReference>
<dbReference type="CDD" id="cd00586">
    <property type="entry name" value="4HBT"/>
    <property type="match status" value="1"/>
</dbReference>
<proteinExistence type="predicted"/>
<name>A0A1H1JV23_9BURK</name>
<dbReference type="GO" id="GO:0047617">
    <property type="term" value="F:fatty acyl-CoA hydrolase activity"/>
    <property type="evidence" value="ECO:0007669"/>
    <property type="project" value="TreeGrafter"/>
</dbReference>
<dbReference type="OrthoDB" id="6117985at2"/>
<dbReference type="InterPro" id="IPR029069">
    <property type="entry name" value="HotDog_dom_sf"/>
</dbReference>
<evidence type="ECO:0000313" key="2">
    <source>
        <dbReference type="Proteomes" id="UP000183487"/>
    </source>
</evidence>
<protein>
    <submittedName>
        <fullName evidence="1">Acyl-CoA thioester hydrolase</fullName>
    </submittedName>
</protein>
<sequence length="159" mass="18282">MPLPSLELIVESDWIDAYGHMNAACYVAVFDRLGFELLQECGVGLDYTEASGSGIYTVELHTSYHREVLKGDPLRLQLRLLECDEKRLIVLFELFQTRDRYLAATMEQLSIHVDLSTRRVTPFPEPVRGNLERLICEHRNAPEVAKYAKRLNMRRAISS</sequence>
<dbReference type="SUPFAM" id="SSF54637">
    <property type="entry name" value="Thioesterase/thiol ester dehydrase-isomerase"/>
    <property type="match status" value="1"/>
</dbReference>
<evidence type="ECO:0000313" key="1">
    <source>
        <dbReference type="EMBL" id="SDR53848.1"/>
    </source>
</evidence>
<dbReference type="PANTHER" id="PTHR31793">
    <property type="entry name" value="4-HYDROXYBENZOYL-COA THIOESTERASE FAMILY MEMBER"/>
    <property type="match status" value="1"/>
</dbReference>
<organism evidence="1 2">
    <name type="scientific">Paraburkholderia fungorum</name>
    <dbReference type="NCBI Taxonomy" id="134537"/>
    <lineage>
        <taxon>Bacteria</taxon>
        <taxon>Pseudomonadati</taxon>
        <taxon>Pseudomonadota</taxon>
        <taxon>Betaproteobacteria</taxon>
        <taxon>Burkholderiales</taxon>
        <taxon>Burkholderiaceae</taxon>
        <taxon>Paraburkholderia</taxon>
    </lineage>
</organism>
<accession>A0A1H1JV23</accession>